<dbReference type="AlphaFoldDB" id="A0A2I1D1X5"/>
<dbReference type="RefSeq" id="XP_024692465.1">
    <property type="nucleotide sequence ID" value="XM_024833550.1"/>
</dbReference>
<evidence type="ECO:0000313" key="5">
    <source>
        <dbReference type="EMBL" id="PKY03871.1"/>
    </source>
</evidence>
<evidence type="ECO:0000259" key="3">
    <source>
        <dbReference type="Pfam" id="PF22974"/>
    </source>
</evidence>
<organism evidence="5 6">
    <name type="scientific">Aspergillus campestris (strain IBT 28561)</name>
    <dbReference type="NCBI Taxonomy" id="1392248"/>
    <lineage>
        <taxon>Eukaryota</taxon>
        <taxon>Fungi</taxon>
        <taxon>Dikarya</taxon>
        <taxon>Ascomycota</taxon>
        <taxon>Pezizomycotina</taxon>
        <taxon>Eurotiomycetes</taxon>
        <taxon>Eurotiomycetidae</taxon>
        <taxon>Eurotiales</taxon>
        <taxon>Aspergillaceae</taxon>
        <taxon>Aspergillus</taxon>
        <taxon>Aspergillus subgen. Circumdati</taxon>
    </lineage>
</organism>
<evidence type="ECO:0000259" key="4">
    <source>
        <dbReference type="Pfam" id="PF23865"/>
    </source>
</evidence>
<dbReference type="InterPro" id="IPR055647">
    <property type="entry name" value="DUF7223"/>
</dbReference>
<feature type="compositionally biased region" description="Low complexity" evidence="1">
    <location>
        <begin position="474"/>
        <end position="527"/>
    </location>
</feature>
<feature type="region of interest" description="Disordered" evidence="1">
    <location>
        <begin position="467"/>
        <end position="545"/>
    </location>
</feature>
<evidence type="ECO:0000256" key="1">
    <source>
        <dbReference type="SAM" id="MobiDB-lite"/>
    </source>
</evidence>
<feature type="signal peptide" evidence="2">
    <location>
        <begin position="1"/>
        <end position="23"/>
    </location>
</feature>
<feature type="compositionally biased region" description="Basic residues" evidence="1">
    <location>
        <begin position="530"/>
        <end position="545"/>
    </location>
</feature>
<protein>
    <submittedName>
        <fullName evidence="5">Uncharacterized protein</fullName>
    </submittedName>
</protein>
<gene>
    <name evidence="5" type="ORF">P168DRAFT_237125</name>
</gene>
<dbReference type="Proteomes" id="UP000234254">
    <property type="component" value="Unassembled WGS sequence"/>
</dbReference>
<keyword evidence="2" id="KW-0732">Signal</keyword>
<dbReference type="EMBL" id="MSFM01000007">
    <property type="protein sequence ID" value="PKY03871.1"/>
    <property type="molecule type" value="Genomic_DNA"/>
</dbReference>
<keyword evidence="6" id="KW-1185">Reference proteome</keyword>
<dbReference type="Pfam" id="PF23865">
    <property type="entry name" value="DUF7223"/>
    <property type="match status" value="1"/>
</dbReference>
<dbReference type="OrthoDB" id="160645at2759"/>
<reference evidence="5" key="1">
    <citation type="submission" date="2016-12" db="EMBL/GenBank/DDBJ databases">
        <title>The genomes of Aspergillus section Nigri reveals drivers in fungal speciation.</title>
        <authorList>
            <consortium name="DOE Joint Genome Institute"/>
            <person name="Vesth T.C."/>
            <person name="Nybo J."/>
            <person name="Theobald S."/>
            <person name="Brandl J."/>
            <person name="Frisvad J.C."/>
            <person name="Nielsen K.F."/>
            <person name="Lyhne E.K."/>
            <person name="Kogle M.E."/>
            <person name="Kuo A."/>
            <person name="Riley R."/>
            <person name="Clum A."/>
            <person name="Nolan M."/>
            <person name="Lipzen A."/>
            <person name="Salamov A."/>
            <person name="Henrissat B."/>
            <person name="Wiebenga A."/>
            <person name="De vries R.P."/>
            <person name="Grigoriev I.V."/>
            <person name="Mortensen U.H."/>
            <person name="Andersen M.R."/>
            <person name="Baker S.E."/>
        </authorList>
    </citation>
    <scope>NUCLEOTIDE SEQUENCE</scope>
    <source>
        <strain evidence="5">IBT 28561</strain>
    </source>
</reference>
<evidence type="ECO:0000256" key="2">
    <source>
        <dbReference type="SAM" id="SignalP"/>
    </source>
</evidence>
<accession>A0A2I1D1X5</accession>
<proteinExistence type="predicted"/>
<feature type="domain" description="DUF7029" evidence="3">
    <location>
        <begin position="80"/>
        <end position="181"/>
    </location>
</feature>
<feature type="domain" description="DUF7223" evidence="4">
    <location>
        <begin position="219"/>
        <end position="465"/>
    </location>
</feature>
<dbReference type="GeneID" id="36541074"/>
<comment type="caution">
    <text evidence="5">The sequence shown here is derived from an EMBL/GenBank/DDBJ whole genome shotgun (WGS) entry which is preliminary data.</text>
</comment>
<sequence>MVNFLRSSLSVLAVSLLAQQGLSLVFEDAEAPASVNSLAGRGDDSIYSLFDRLKKDSWYWHGSQNGHKTLANLTVDLGEDEASIVSMERFRHLLKSLDCAKDGMTMEFDDSKAFEHTQKGWQWVNDDDDRKLVLVAGKKHCSWNDHRTPFVVSSITFDKDALKAKLTGVESTWKRLFRNYELTVGNDPEATTKREWSPTASLSFDHKIPFTESFPIPNSGVSVEISCNDCKTEGSFDFGIHLKTKDGLPEDASLTLSPNGVSASLTPRLALSGNLHEDLGDEYEIATIPVNGITIPGGVLDLGPQIVFSVGYSIGLIKGSAGITGGVEMSLKDSAELEIDMLHPDVSAGGWTPELELVPVSLDGKIETKAEVYGKASVQFAASILDHGFQIGVNMKPSISETISASADTNGACADDKEHHRYGANVIPAVGVSINVDVSKADEPEDAIIQQKIAEITAPLSSTCVGFGPTGAQSSTPGSPTRSPSTPVSSSIVTSTSVVTSTAVTTRTSSYTWTSTSPSTPPHSSTSAPAHRHYHAHRRHGMGRH</sequence>
<evidence type="ECO:0000313" key="6">
    <source>
        <dbReference type="Proteomes" id="UP000234254"/>
    </source>
</evidence>
<dbReference type="VEuPathDB" id="FungiDB:P168DRAFT_237125"/>
<name>A0A2I1D1X5_ASPC2</name>
<dbReference type="InterPro" id="IPR054293">
    <property type="entry name" value="DUF7029"/>
</dbReference>
<dbReference type="Pfam" id="PF22974">
    <property type="entry name" value="DUF7029"/>
    <property type="match status" value="1"/>
</dbReference>
<feature type="chain" id="PRO_5014182292" evidence="2">
    <location>
        <begin position="24"/>
        <end position="545"/>
    </location>
</feature>